<organism evidence="6 7">
    <name type="scientific">Candidatus Seongchinamella marina</name>
    <dbReference type="NCBI Taxonomy" id="2518990"/>
    <lineage>
        <taxon>Bacteria</taxon>
        <taxon>Pseudomonadati</taxon>
        <taxon>Pseudomonadota</taxon>
        <taxon>Gammaproteobacteria</taxon>
        <taxon>Cellvibrionales</taxon>
        <taxon>Halieaceae</taxon>
        <taxon>Seongchinamella</taxon>
    </lineage>
</organism>
<dbReference type="SUPFAM" id="SSF50998">
    <property type="entry name" value="Quinoprotein alcohol dehydrogenase-like"/>
    <property type="match status" value="1"/>
</dbReference>
<comment type="similarity">
    <text evidence="2">Belongs to the bacterial PQQ dehydrogenase family.</text>
</comment>
<gene>
    <name evidence="6" type="ORF">EYC87_00055</name>
</gene>
<dbReference type="InterPro" id="IPR002372">
    <property type="entry name" value="PQQ_rpt_dom"/>
</dbReference>
<dbReference type="Proteomes" id="UP001143307">
    <property type="component" value="Unassembled WGS sequence"/>
</dbReference>
<evidence type="ECO:0000256" key="3">
    <source>
        <dbReference type="ARBA" id="ARBA00023002"/>
    </source>
</evidence>
<dbReference type="RefSeq" id="WP_279251046.1">
    <property type="nucleotide sequence ID" value="NZ_SHNP01000001.1"/>
</dbReference>
<evidence type="ECO:0000256" key="4">
    <source>
        <dbReference type="SAM" id="SignalP"/>
    </source>
</evidence>
<accession>A0ABT3SQ62</accession>
<keyword evidence="4" id="KW-0732">Signal</keyword>
<dbReference type="Pfam" id="PF01011">
    <property type="entry name" value="PQQ"/>
    <property type="match status" value="1"/>
</dbReference>
<keyword evidence="7" id="KW-1185">Reference proteome</keyword>
<evidence type="ECO:0000256" key="1">
    <source>
        <dbReference type="ARBA" id="ARBA00001931"/>
    </source>
</evidence>
<feature type="domain" description="Pyrrolo-quinoline quinone repeat" evidence="5">
    <location>
        <begin position="21"/>
        <end position="605"/>
    </location>
</feature>
<keyword evidence="3" id="KW-0560">Oxidoreductase</keyword>
<dbReference type="PANTHER" id="PTHR32303:SF4">
    <property type="entry name" value="QUINOPROTEIN GLUCOSE DEHYDROGENASE"/>
    <property type="match status" value="1"/>
</dbReference>
<sequence length="632" mass="68299">MRLLAATALALYSLTGWAQGWPFYGGNSGGTHYSAAAQIDRNNVDQLEVAWIHRSGDSKLPDHLLQKTSGQSTPILLPPAAGASLVYCSALNKVMALDPGSGAQRWAYDPKINVQTERPLRCRGVTYYEETRVTPGEPCRHRIFTITYDRRLIALDALDGKRCKDFGNKGEVGQFGNDMSTDYISNSSPPVAAAGLIIAGSAVIDFHYAKAPRGTVQAFDSLTGKLTWSFDPVAGLKNSGGANVWAPMSIDENLNLLYLPTSAASPDYYGVNRPGDNGYANSVVALDLQSGEVRWHFQHVRHDLWDYDSPAQPILFDWKKNGASIPALAQPTKQGFVFVLDRRTGESLWEITEQPVPPSQIPGEMAATTQPKPIAPPPLLDTFLTPDQAWGLTPWDRGQCAKKLKELDSLGLFTPLSEKLTLLLPGSLGGANWGGGAVLADSGILILNINTAPFTGQLIATASIPPPEAGGDHPTSGQRFQVPMKGTPYTVELGTLVSSLGIPCSAPPWGKLIAVDLVKGKILWETALGSVHEMGPFPLPFHIEWGTPNLGGGIATAGGLFFVGATMDRQLRAFDVSSGETLWRYTLPVDATATPMTYTYRGRQYLVINAGGHFMFNREQSDYLFAFALPEN</sequence>
<name>A0ABT3SQ62_9GAMM</name>
<dbReference type="Gene3D" id="2.140.10.10">
    <property type="entry name" value="Quinoprotein alcohol dehydrogenase-like superfamily"/>
    <property type="match status" value="2"/>
</dbReference>
<feature type="signal peptide" evidence="4">
    <location>
        <begin position="1"/>
        <end position="18"/>
    </location>
</feature>
<dbReference type="CDD" id="cd10280">
    <property type="entry name" value="PQQ_mGDH"/>
    <property type="match status" value="1"/>
</dbReference>
<comment type="cofactor">
    <cofactor evidence="1">
        <name>pyrroloquinoline quinone</name>
        <dbReference type="ChEBI" id="CHEBI:58442"/>
    </cofactor>
</comment>
<dbReference type="PANTHER" id="PTHR32303">
    <property type="entry name" value="QUINOPROTEIN ALCOHOL DEHYDROGENASE (CYTOCHROME C)"/>
    <property type="match status" value="1"/>
</dbReference>
<dbReference type="SMART" id="SM00564">
    <property type="entry name" value="PQQ"/>
    <property type="match status" value="6"/>
</dbReference>
<evidence type="ECO:0000313" key="6">
    <source>
        <dbReference type="EMBL" id="MCX2971974.1"/>
    </source>
</evidence>
<feature type="chain" id="PRO_5045053180" evidence="4">
    <location>
        <begin position="19"/>
        <end position="632"/>
    </location>
</feature>
<evidence type="ECO:0000313" key="7">
    <source>
        <dbReference type="Proteomes" id="UP001143307"/>
    </source>
</evidence>
<protein>
    <submittedName>
        <fullName evidence="6">Pyrroloquinoline quinone-dependent dehydrogenase</fullName>
    </submittedName>
</protein>
<dbReference type="EMBL" id="SHNP01000001">
    <property type="protein sequence ID" value="MCX2971974.1"/>
    <property type="molecule type" value="Genomic_DNA"/>
</dbReference>
<dbReference type="InterPro" id="IPR011047">
    <property type="entry name" value="Quinoprotein_ADH-like_sf"/>
</dbReference>
<evidence type="ECO:0000256" key="2">
    <source>
        <dbReference type="ARBA" id="ARBA00008156"/>
    </source>
</evidence>
<dbReference type="InterPro" id="IPR018391">
    <property type="entry name" value="PQQ_b-propeller_rpt"/>
</dbReference>
<reference evidence="6" key="1">
    <citation type="submission" date="2019-02" db="EMBL/GenBank/DDBJ databases">
        <authorList>
            <person name="Li S.-H."/>
        </authorList>
    </citation>
    <scope>NUCLEOTIDE SEQUENCE</scope>
    <source>
        <strain evidence="6">IMCC8485</strain>
    </source>
</reference>
<comment type="caution">
    <text evidence="6">The sequence shown here is derived from an EMBL/GenBank/DDBJ whole genome shotgun (WGS) entry which is preliminary data.</text>
</comment>
<evidence type="ECO:0000259" key="5">
    <source>
        <dbReference type="Pfam" id="PF01011"/>
    </source>
</evidence>
<dbReference type="InterPro" id="IPR017511">
    <property type="entry name" value="PQQ_mDH"/>
</dbReference>
<proteinExistence type="inferred from homology"/>